<comment type="caution">
    <text evidence="1">The sequence shown here is derived from an EMBL/GenBank/DDBJ whole genome shotgun (WGS) entry which is preliminary data.</text>
</comment>
<name>A0A8J7GBM8_9ACTN</name>
<proteinExistence type="predicted"/>
<organism evidence="1 2">
    <name type="scientific">Longispora fulva</name>
    <dbReference type="NCBI Taxonomy" id="619741"/>
    <lineage>
        <taxon>Bacteria</taxon>
        <taxon>Bacillati</taxon>
        <taxon>Actinomycetota</taxon>
        <taxon>Actinomycetes</taxon>
        <taxon>Micromonosporales</taxon>
        <taxon>Micromonosporaceae</taxon>
        <taxon>Longispora</taxon>
    </lineage>
</organism>
<keyword evidence="2" id="KW-1185">Reference proteome</keyword>
<gene>
    <name evidence="1" type="ORF">IW245_000710</name>
</gene>
<reference evidence="1" key="1">
    <citation type="submission" date="2020-11" db="EMBL/GenBank/DDBJ databases">
        <title>Sequencing the genomes of 1000 actinobacteria strains.</title>
        <authorList>
            <person name="Klenk H.-P."/>
        </authorList>
    </citation>
    <scope>NUCLEOTIDE SEQUENCE</scope>
    <source>
        <strain evidence="1">DSM 45356</strain>
    </source>
</reference>
<evidence type="ECO:0008006" key="3">
    <source>
        <dbReference type="Google" id="ProtNLM"/>
    </source>
</evidence>
<accession>A0A8J7GBM8</accession>
<evidence type="ECO:0000313" key="2">
    <source>
        <dbReference type="Proteomes" id="UP000622552"/>
    </source>
</evidence>
<sequence length="104" mass="11048">MDTLLIALYVEIDDHVVPARRRAVRPGAFGLKLSDAELVCLAVAQVLLGFSSQHHWLRFCASRLGHLFGVSAAAARLSQAVAGCCGVDLRRDASAGVADPVGHR</sequence>
<dbReference type="Proteomes" id="UP000622552">
    <property type="component" value="Unassembled WGS sequence"/>
</dbReference>
<dbReference type="EMBL" id="JADOUF010000001">
    <property type="protein sequence ID" value="MBG6134516.1"/>
    <property type="molecule type" value="Genomic_DNA"/>
</dbReference>
<protein>
    <recommendedName>
        <fullName evidence="3">Transposase</fullName>
    </recommendedName>
</protein>
<dbReference type="AlphaFoldDB" id="A0A8J7GBM8"/>
<evidence type="ECO:0000313" key="1">
    <source>
        <dbReference type="EMBL" id="MBG6134516.1"/>
    </source>
</evidence>